<proteinExistence type="predicted"/>
<gene>
    <name evidence="3" type="ORF">CHLNCDRAFT_139555</name>
</gene>
<dbReference type="SUPFAM" id="SSF81606">
    <property type="entry name" value="PP2C-like"/>
    <property type="match status" value="1"/>
</dbReference>
<dbReference type="CDD" id="cd00143">
    <property type="entry name" value="PP2Cc"/>
    <property type="match status" value="1"/>
</dbReference>
<dbReference type="PANTHER" id="PTHR47992">
    <property type="entry name" value="PROTEIN PHOSPHATASE"/>
    <property type="match status" value="1"/>
</dbReference>
<evidence type="ECO:0000256" key="1">
    <source>
        <dbReference type="SAM" id="MobiDB-lite"/>
    </source>
</evidence>
<sequence>MSAAPLAPSRFASGAPASSSAPTQQAAAGKHHASQQQQQPQPPFLHNAHLLYGQASLPGSRYGILNQDYVEAQQLHDSKHLRQHRWPQCYAAVVLDGHGMLGEQAAREAGRHIIAALQHSDLRRRQLANMSRSEVEQVVRAAFLAGHLAALCVFDDAPPTYIYPLGSRLQQRYTLHRQDNGDKAYFAPNSVGGRILEFGTTATLALVQGTTLVVASVGDSLAVLGWEAEDSYQAEIVWVRHWGNDEGERARLVRECGTSVSVSEQDGYLTVDDGRLRGFQLAMTRALGHRLLAQYGVASAPSVTFHQLRPEHLCLIVATDGVWEVLSPGAAVKLVADVVAEGRSAEEAALELCRRSVALASGDNTVRQARGAEADNTTAAVFVFNEL</sequence>
<evidence type="ECO:0000313" key="4">
    <source>
        <dbReference type="Proteomes" id="UP000008141"/>
    </source>
</evidence>
<dbReference type="PROSITE" id="PS51746">
    <property type="entry name" value="PPM_2"/>
    <property type="match status" value="1"/>
</dbReference>
<dbReference type="GeneID" id="17351447"/>
<evidence type="ECO:0000259" key="2">
    <source>
        <dbReference type="PROSITE" id="PS51746"/>
    </source>
</evidence>
<dbReference type="KEGG" id="cvr:CHLNCDRAFT_139555"/>
<keyword evidence="4" id="KW-1185">Reference proteome</keyword>
<feature type="domain" description="PPM-type phosphatase" evidence="2">
    <location>
        <begin position="51"/>
        <end position="384"/>
    </location>
</feature>
<feature type="region of interest" description="Disordered" evidence="1">
    <location>
        <begin position="1"/>
        <end position="40"/>
    </location>
</feature>
<dbReference type="InParanoid" id="E1ZQE5"/>
<accession>E1ZQE5</accession>
<dbReference type="InterPro" id="IPR015655">
    <property type="entry name" value="PP2C"/>
</dbReference>
<dbReference type="Gene3D" id="3.60.40.10">
    <property type="entry name" value="PPM-type phosphatase domain"/>
    <property type="match status" value="1"/>
</dbReference>
<dbReference type="GO" id="GO:0004722">
    <property type="term" value="F:protein serine/threonine phosphatase activity"/>
    <property type="evidence" value="ECO:0007669"/>
    <property type="project" value="InterPro"/>
</dbReference>
<dbReference type="InterPro" id="IPR036457">
    <property type="entry name" value="PPM-type-like_dom_sf"/>
</dbReference>
<dbReference type="EMBL" id="GL433859">
    <property type="protein sequence ID" value="EFN51915.1"/>
    <property type="molecule type" value="Genomic_DNA"/>
</dbReference>
<evidence type="ECO:0000313" key="3">
    <source>
        <dbReference type="EMBL" id="EFN51915.1"/>
    </source>
</evidence>
<feature type="compositionally biased region" description="Low complexity" evidence="1">
    <location>
        <begin position="7"/>
        <end position="28"/>
    </location>
</feature>
<dbReference type="OMA" id="CCLIMAS"/>
<dbReference type="AlphaFoldDB" id="E1ZQE5"/>
<dbReference type="RefSeq" id="XP_005844017.1">
    <property type="nucleotide sequence ID" value="XM_005843955.1"/>
</dbReference>
<dbReference type="Pfam" id="PF00481">
    <property type="entry name" value="PP2C"/>
    <property type="match status" value="1"/>
</dbReference>
<protein>
    <recommendedName>
        <fullName evidence="2">PPM-type phosphatase domain-containing protein</fullName>
    </recommendedName>
</protein>
<name>E1ZQE5_CHLVA</name>
<dbReference type="InterPro" id="IPR001932">
    <property type="entry name" value="PPM-type_phosphatase-like_dom"/>
</dbReference>
<organism evidence="4">
    <name type="scientific">Chlorella variabilis</name>
    <name type="common">Green alga</name>
    <dbReference type="NCBI Taxonomy" id="554065"/>
    <lineage>
        <taxon>Eukaryota</taxon>
        <taxon>Viridiplantae</taxon>
        <taxon>Chlorophyta</taxon>
        <taxon>core chlorophytes</taxon>
        <taxon>Trebouxiophyceae</taxon>
        <taxon>Chlorellales</taxon>
        <taxon>Chlorellaceae</taxon>
        <taxon>Chlorella clade</taxon>
        <taxon>Chlorella</taxon>
    </lineage>
</organism>
<dbReference type="OrthoDB" id="10264738at2759"/>
<dbReference type="eggNOG" id="KOG0698">
    <property type="taxonomic scope" value="Eukaryota"/>
</dbReference>
<dbReference type="SMART" id="SM00332">
    <property type="entry name" value="PP2Cc"/>
    <property type="match status" value="1"/>
</dbReference>
<dbReference type="Proteomes" id="UP000008141">
    <property type="component" value="Unassembled WGS sequence"/>
</dbReference>
<reference evidence="3 4" key="1">
    <citation type="journal article" date="2010" name="Plant Cell">
        <title>The Chlorella variabilis NC64A genome reveals adaptation to photosymbiosis, coevolution with viruses, and cryptic sex.</title>
        <authorList>
            <person name="Blanc G."/>
            <person name="Duncan G."/>
            <person name="Agarkova I."/>
            <person name="Borodovsky M."/>
            <person name="Gurnon J."/>
            <person name="Kuo A."/>
            <person name="Lindquist E."/>
            <person name="Lucas S."/>
            <person name="Pangilinan J."/>
            <person name="Polle J."/>
            <person name="Salamov A."/>
            <person name="Terry A."/>
            <person name="Yamada T."/>
            <person name="Dunigan D.D."/>
            <person name="Grigoriev I.V."/>
            <person name="Claverie J.M."/>
            <person name="Van Etten J.L."/>
        </authorList>
    </citation>
    <scope>NUCLEOTIDE SEQUENCE [LARGE SCALE GENOMIC DNA]</scope>
    <source>
        <strain evidence="3 4">NC64A</strain>
    </source>
</reference>